<dbReference type="Proteomes" id="UP000238823">
    <property type="component" value="Unassembled WGS sequence"/>
</dbReference>
<keyword evidence="2" id="KW-0677">Repeat</keyword>
<comment type="caution">
    <text evidence="4">The sequence shown here is derived from an EMBL/GenBank/DDBJ whole genome shotgun (WGS) entry which is preliminary data.</text>
</comment>
<dbReference type="InterPro" id="IPR011047">
    <property type="entry name" value="Quinoprotein_ADH-like_sf"/>
</dbReference>
<protein>
    <submittedName>
        <fullName evidence="4">Uncharacterized protein</fullName>
    </submittedName>
</protein>
<dbReference type="PANTHER" id="PTHR42754:SF1">
    <property type="entry name" value="LIPOPROTEIN"/>
    <property type="match status" value="1"/>
</dbReference>
<dbReference type="PROSITE" id="PS51257">
    <property type="entry name" value="PROKAR_LIPOPROTEIN"/>
    <property type="match status" value="1"/>
</dbReference>
<dbReference type="Pfam" id="PF13948">
    <property type="entry name" value="DUF4215"/>
    <property type="match status" value="1"/>
</dbReference>
<dbReference type="EMBL" id="PVNL01000119">
    <property type="protein sequence ID" value="PRP99912.1"/>
    <property type="molecule type" value="Genomic_DNA"/>
</dbReference>
<gene>
    <name evidence="4" type="ORF">ENSA7_61290</name>
</gene>
<keyword evidence="1" id="KW-0732">Signal</keyword>
<dbReference type="OrthoDB" id="5508675at2"/>
<evidence type="ECO:0000313" key="4">
    <source>
        <dbReference type="EMBL" id="PRP99912.1"/>
    </source>
</evidence>
<dbReference type="InterPro" id="IPR011936">
    <property type="entry name" value="Myxo_disulph_rpt"/>
</dbReference>
<evidence type="ECO:0000313" key="5">
    <source>
        <dbReference type="Proteomes" id="UP000238823"/>
    </source>
</evidence>
<accession>A0A2S9Y479</accession>
<dbReference type="AlphaFoldDB" id="A0A2S9Y479"/>
<proteinExistence type="predicted"/>
<evidence type="ECO:0000256" key="3">
    <source>
        <dbReference type="ARBA" id="ARBA00023157"/>
    </source>
</evidence>
<dbReference type="InterPro" id="IPR011042">
    <property type="entry name" value="6-blade_b-propeller_TolB-like"/>
</dbReference>
<keyword evidence="3" id="KW-1015">Disulfide bond</keyword>
<evidence type="ECO:0000256" key="1">
    <source>
        <dbReference type="ARBA" id="ARBA00022729"/>
    </source>
</evidence>
<dbReference type="PANTHER" id="PTHR42754">
    <property type="entry name" value="ENDOGLUCANASE"/>
    <property type="match status" value="1"/>
</dbReference>
<organism evidence="4 5">
    <name type="scientific">Enhygromyxa salina</name>
    <dbReference type="NCBI Taxonomy" id="215803"/>
    <lineage>
        <taxon>Bacteria</taxon>
        <taxon>Pseudomonadati</taxon>
        <taxon>Myxococcota</taxon>
        <taxon>Polyangia</taxon>
        <taxon>Nannocystales</taxon>
        <taxon>Nannocystaceae</taxon>
        <taxon>Enhygromyxa</taxon>
    </lineage>
</organism>
<dbReference type="SUPFAM" id="SSF50998">
    <property type="entry name" value="Quinoprotein alcohol dehydrogenase-like"/>
    <property type="match status" value="1"/>
</dbReference>
<dbReference type="RefSeq" id="WP_106092991.1">
    <property type="nucleotide sequence ID" value="NZ_PVNL01000119.1"/>
</dbReference>
<name>A0A2S9Y479_9BACT</name>
<evidence type="ECO:0000256" key="2">
    <source>
        <dbReference type="ARBA" id="ARBA00022737"/>
    </source>
</evidence>
<reference evidence="4 5" key="1">
    <citation type="submission" date="2018-03" db="EMBL/GenBank/DDBJ databases">
        <title>Draft Genome Sequences of the Obligatory Marine Myxobacteria Enhygromyxa salina SWB007.</title>
        <authorList>
            <person name="Poehlein A."/>
            <person name="Moghaddam J.A."/>
            <person name="Harms H."/>
            <person name="Alanjari M."/>
            <person name="Koenig G.M."/>
            <person name="Daniel R."/>
            <person name="Schaeberle T.F."/>
        </authorList>
    </citation>
    <scope>NUCLEOTIDE SEQUENCE [LARGE SCALE GENOMIC DNA]</scope>
    <source>
        <strain evidence="4 5">SWB007</strain>
    </source>
</reference>
<dbReference type="NCBIfam" id="TIGR02232">
    <property type="entry name" value="myxo_disulf_rpt"/>
    <property type="match status" value="2"/>
</dbReference>
<sequence>MTPRVRPHHFLFLAFACTTAAGCRSDQSANPAHCHYAEGDLTCADRYGDARPFCIGPTEECSETAPAYGCVEQLPPVECYSPCGGGAYAEEDDSCQSAAGDESEESAGADPICGDGIVEAEEECDDANEVDDDECSNTCNLPSCGDGIVQATLDEACDDGNTESGDTCGWNCTLPGTVVWSKIYEFKHCTDAALAVTSTGSVNIVYTCEDPQRGLMEVDDNGEVLWTDETPMVTSGNPSIAVSQSDANAFVIGGQLATKGQVRYHRATGIYDWVGTIPLDPSAVYDVAIDEAGSIVAAGETDGDPLLYHFAANGDVNWSYAYDNGASFSSVTTGPDGQIWALQSNSFRLHSYSATGDQLWVSEIFSGGTKADIAVDQAGNAFLLGNSSVSGEHNFRIQKFALDGTEQWFKAHPPSGVAAPGTAIAALPNGTTVVAGYTYNDSEEQVGLLSWHSTAGSNLHELTYSGEEQPTTLFDVAVSEQGFAVAIGHSGPNKQLYLLKVTL</sequence>
<dbReference type="Gene3D" id="2.120.10.30">
    <property type="entry name" value="TolB, C-terminal domain"/>
    <property type="match status" value="1"/>
</dbReference>